<protein>
    <recommendedName>
        <fullName evidence="3">DNA helicase</fullName>
    </recommendedName>
</protein>
<comment type="caution">
    <text evidence="1">The sequence shown here is derived from an EMBL/GenBank/DDBJ whole genome shotgun (WGS) entry which is preliminary data.</text>
</comment>
<evidence type="ECO:0008006" key="3">
    <source>
        <dbReference type="Google" id="ProtNLM"/>
    </source>
</evidence>
<proteinExistence type="predicted"/>
<dbReference type="EMBL" id="QFWV02000002">
    <property type="protein sequence ID" value="RKF08353.1"/>
    <property type="molecule type" value="Genomic_DNA"/>
</dbReference>
<evidence type="ECO:0000313" key="2">
    <source>
        <dbReference type="Proteomes" id="UP000246132"/>
    </source>
</evidence>
<reference evidence="1 2" key="1">
    <citation type="journal article" date="2018" name="Int. J. Syst. Bacteriol.">
        <title>Oceaniradius stylonemae gen. nov., sp. nov., isolated from a red alga, Stylonema cornu-cervi.</title>
        <authorList>
            <person name="Jeong S."/>
        </authorList>
    </citation>
    <scope>NUCLEOTIDE SEQUENCE [LARGE SCALE GENOMIC DNA]</scope>
    <source>
        <strain evidence="1 2">StC1</strain>
    </source>
</reference>
<name>A0A3A8AR70_9HYPH</name>
<sequence length="464" mass="51751">MSEQVYEAIARSSSGFVESPAGCGKTEAIVRTVGTYCSDPQLILTHTHAGVDALRQRFRKYQVPTSRYHVDTIAGWAWSWVRKYPFNAGYDGPGDVPGWNDVYDSMSALLERDFVKQGILNSYAGVIVDEYQDCTVPMHKLMVQLKCLLPCRVLGDDLQGIFGFRDDPLISWTDMRGAFGNDLGTLETPHRWINAGNESLGRWLLRERTAFRQSREPDYGSATVHRARVQYGNLGAELLRLTEEKEGRICIIGPKARRLNSAVETVLVKRAYRILEPNDLTVLRDLIVVLVDGTDAEKADAAIKFFFDSHGGLSPDTNAFISNILKGEGSRPRLVDRRALFDAHRQGATPILLAELLDYVASRTAVSCKLTESVSALKCILEEHIGSGANLKTLYAEEIAKRKYRTRSSVFRCVGSTLLVKGLEFDHAVILRDPNWQQSWGNYRDLYVALSRGAKSATLIDLAA</sequence>
<dbReference type="OrthoDB" id="7211215at2"/>
<dbReference type="InterPro" id="IPR027417">
    <property type="entry name" value="P-loop_NTPase"/>
</dbReference>
<organism evidence="1 2">
    <name type="scientific">Oceaniradius stylonematis</name>
    <dbReference type="NCBI Taxonomy" id="2184161"/>
    <lineage>
        <taxon>Bacteria</taxon>
        <taxon>Pseudomonadati</taxon>
        <taxon>Pseudomonadota</taxon>
        <taxon>Alphaproteobacteria</taxon>
        <taxon>Hyphomicrobiales</taxon>
        <taxon>Ahrensiaceae</taxon>
        <taxon>Oceaniradius</taxon>
    </lineage>
</organism>
<evidence type="ECO:0000313" key="1">
    <source>
        <dbReference type="EMBL" id="RKF08353.1"/>
    </source>
</evidence>
<dbReference type="AlphaFoldDB" id="A0A3A8AR70"/>
<dbReference type="RefSeq" id="WP_109768159.1">
    <property type="nucleotide sequence ID" value="NZ_QFWV02000002.1"/>
</dbReference>
<dbReference type="SUPFAM" id="SSF52540">
    <property type="entry name" value="P-loop containing nucleoside triphosphate hydrolases"/>
    <property type="match status" value="1"/>
</dbReference>
<accession>A0A3A8AR70</accession>
<keyword evidence="2" id="KW-1185">Reference proteome</keyword>
<dbReference type="Gene3D" id="3.40.50.300">
    <property type="entry name" value="P-loop containing nucleotide triphosphate hydrolases"/>
    <property type="match status" value="1"/>
</dbReference>
<dbReference type="Proteomes" id="UP000246132">
    <property type="component" value="Unassembled WGS sequence"/>
</dbReference>
<gene>
    <name evidence="1" type="ORF">DEM25_003490</name>
</gene>